<dbReference type="GO" id="GO:0000156">
    <property type="term" value="F:phosphorelay response regulator activity"/>
    <property type="evidence" value="ECO:0007669"/>
    <property type="project" value="TreeGrafter"/>
</dbReference>
<evidence type="ECO:0000256" key="4">
    <source>
        <dbReference type="ARBA" id="ARBA00022475"/>
    </source>
</evidence>
<dbReference type="InterPro" id="IPR050351">
    <property type="entry name" value="BphY/WalK/GraS-like"/>
</dbReference>
<evidence type="ECO:0000256" key="11">
    <source>
        <dbReference type="SAM" id="Phobius"/>
    </source>
</evidence>
<dbReference type="CDD" id="cd12915">
    <property type="entry name" value="PDC2_DGC_like"/>
    <property type="match status" value="1"/>
</dbReference>
<dbReference type="SUPFAM" id="SSF47384">
    <property type="entry name" value="Homodimeric domain of signal transducing histidine kinase"/>
    <property type="match status" value="1"/>
</dbReference>
<keyword evidence="7 11" id="KW-0812">Transmembrane</keyword>
<protein>
    <recommendedName>
        <fullName evidence="3">histidine kinase</fullName>
        <ecNumber evidence="3">2.7.13.3</ecNumber>
    </recommendedName>
</protein>
<dbReference type="Pfam" id="PF08448">
    <property type="entry name" value="PAS_4"/>
    <property type="match status" value="1"/>
</dbReference>
<feature type="domain" description="PAC" evidence="14">
    <location>
        <begin position="732"/>
        <end position="784"/>
    </location>
</feature>
<evidence type="ECO:0000256" key="6">
    <source>
        <dbReference type="ARBA" id="ARBA00022679"/>
    </source>
</evidence>
<dbReference type="CDD" id="cd12914">
    <property type="entry name" value="PDC1_DGC_like"/>
    <property type="match status" value="1"/>
</dbReference>
<keyword evidence="10 11" id="KW-0472">Membrane</keyword>
<feature type="domain" description="PAS" evidence="13">
    <location>
        <begin position="659"/>
        <end position="729"/>
    </location>
</feature>
<dbReference type="PANTHER" id="PTHR42878:SF15">
    <property type="entry name" value="BACTERIOPHYTOCHROME"/>
    <property type="match status" value="1"/>
</dbReference>
<dbReference type="Gene3D" id="3.30.565.10">
    <property type="entry name" value="Histidine kinase-like ATPase, C-terminal domain"/>
    <property type="match status" value="1"/>
</dbReference>
<dbReference type="GO" id="GO:0030295">
    <property type="term" value="F:protein kinase activator activity"/>
    <property type="evidence" value="ECO:0007669"/>
    <property type="project" value="TreeGrafter"/>
</dbReference>
<dbReference type="PROSITE" id="PS50112">
    <property type="entry name" value="PAS"/>
    <property type="match status" value="1"/>
</dbReference>
<dbReference type="Pfam" id="PF02743">
    <property type="entry name" value="dCache_1"/>
    <property type="match status" value="1"/>
</dbReference>
<evidence type="ECO:0000256" key="7">
    <source>
        <dbReference type="ARBA" id="ARBA00022692"/>
    </source>
</evidence>
<dbReference type="Pfam" id="PF00512">
    <property type="entry name" value="HisKA"/>
    <property type="match status" value="1"/>
</dbReference>
<dbReference type="PROSITE" id="PS50113">
    <property type="entry name" value="PAC"/>
    <property type="match status" value="1"/>
</dbReference>
<dbReference type="FunFam" id="3.30.450.20:FF:000099">
    <property type="entry name" value="Sensory box sensor histidine kinase"/>
    <property type="match status" value="1"/>
</dbReference>
<evidence type="ECO:0000259" key="15">
    <source>
        <dbReference type="PROSITE" id="PS50885"/>
    </source>
</evidence>
<dbReference type="InterPro" id="IPR003660">
    <property type="entry name" value="HAMP_dom"/>
</dbReference>
<dbReference type="Pfam" id="PF02518">
    <property type="entry name" value="HATPase_c"/>
    <property type="match status" value="1"/>
</dbReference>
<dbReference type="AlphaFoldDB" id="A0A6J4P2T2"/>
<dbReference type="CDD" id="cd06225">
    <property type="entry name" value="HAMP"/>
    <property type="match status" value="1"/>
</dbReference>
<dbReference type="FunFam" id="3.30.565.10:FF:000006">
    <property type="entry name" value="Sensor histidine kinase WalK"/>
    <property type="match status" value="1"/>
</dbReference>
<keyword evidence="5" id="KW-0597">Phosphoprotein</keyword>
<dbReference type="SMART" id="SM00387">
    <property type="entry name" value="HATPase_c"/>
    <property type="match status" value="1"/>
</dbReference>
<keyword evidence="9 11" id="KW-1133">Transmembrane helix</keyword>
<name>A0A6J4P2T2_9BURK</name>
<dbReference type="Gene3D" id="1.10.287.130">
    <property type="match status" value="1"/>
</dbReference>
<dbReference type="InterPro" id="IPR000014">
    <property type="entry name" value="PAS"/>
</dbReference>
<comment type="subcellular location">
    <subcellularLocation>
        <location evidence="2">Cell inner membrane</location>
        <topology evidence="2">Multi-pass membrane protein</topology>
    </subcellularLocation>
</comment>
<dbReference type="SMART" id="SM00304">
    <property type="entry name" value="HAMP"/>
    <property type="match status" value="1"/>
</dbReference>
<dbReference type="GO" id="GO:0005886">
    <property type="term" value="C:plasma membrane"/>
    <property type="evidence" value="ECO:0007669"/>
    <property type="project" value="UniProtKB-SubCell"/>
</dbReference>
<dbReference type="SUPFAM" id="SSF158472">
    <property type="entry name" value="HAMP domain-like"/>
    <property type="match status" value="1"/>
</dbReference>
<keyword evidence="8" id="KW-0418">Kinase</keyword>
<reference evidence="16" key="1">
    <citation type="submission" date="2020-02" db="EMBL/GenBank/DDBJ databases">
        <authorList>
            <person name="Meier V. D."/>
        </authorList>
    </citation>
    <scope>NUCLEOTIDE SEQUENCE</scope>
    <source>
        <strain evidence="16">AVDCRST_MAG51</strain>
    </source>
</reference>
<dbReference type="InterPro" id="IPR013656">
    <property type="entry name" value="PAS_4"/>
</dbReference>
<accession>A0A6J4P2T2</accession>
<feature type="domain" description="HAMP" evidence="15">
    <location>
        <begin position="304"/>
        <end position="360"/>
    </location>
</feature>
<evidence type="ECO:0000256" key="5">
    <source>
        <dbReference type="ARBA" id="ARBA00022553"/>
    </source>
</evidence>
<dbReference type="InterPro" id="IPR005467">
    <property type="entry name" value="His_kinase_dom"/>
</dbReference>
<dbReference type="SMART" id="SM00091">
    <property type="entry name" value="PAS"/>
    <property type="match status" value="2"/>
</dbReference>
<dbReference type="NCBIfam" id="TIGR00229">
    <property type="entry name" value="sensory_box"/>
    <property type="match status" value="1"/>
</dbReference>
<dbReference type="CDD" id="cd00082">
    <property type="entry name" value="HisKA"/>
    <property type="match status" value="1"/>
</dbReference>
<evidence type="ECO:0000259" key="12">
    <source>
        <dbReference type="PROSITE" id="PS50109"/>
    </source>
</evidence>
<evidence type="ECO:0000256" key="2">
    <source>
        <dbReference type="ARBA" id="ARBA00004429"/>
    </source>
</evidence>
<evidence type="ECO:0000259" key="14">
    <source>
        <dbReference type="PROSITE" id="PS50113"/>
    </source>
</evidence>
<dbReference type="InterPro" id="IPR033479">
    <property type="entry name" value="dCache_1"/>
</dbReference>
<dbReference type="GO" id="GO:0000155">
    <property type="term" value="F:phosphorelay sensor kinase activity"/>
    <property type="evidence" value="ECO:0007669"/>
    <property type="project" value="InterPro"/>
</dbReference>
<dbReference type="InterPro" id="IPR004358">
    <property type="entry name" value="Sig_transdc_His_kin-like_C"/>
</dbReference>
<dbReference type="SUPFAM" id="SSF55781">
    <property type="entry name" value="GAF domain-like"/>
    <property type="match status" value="1"/>
</dbReference>
<dbReference type="Gene3D" id="3.30.450.20">
    <property type="entry name" value="PAS domain"/>
    <property type="match status" value="3"/>
</dbReference>
<dbReference type="InterPro" id="IPR003661">
    <property type="entry name" value="HisK_dim/P_dom"/>
</dbReference>
<dbReference type="InterPro" id="IPR036890">
    <property type="entry name" value="HATPase_C_sf"/>
</dbReference>
<dbReference type="InterPro" id="IPR001610">
    <property type="entry name" value="PAC"/>
</dbReference>
<dbReference type="SMART" id="SM00388">
    <property type="entry name" value="HisKA"/>
    <property type="match status" value="1"/>
</dbReference>
<dbReference type="Gene3D" id="6.10.340.10">
    <property type="match status" value="1"/>
</dbReference>
<evidence type="ECO:0000256" key="9">
    <source>
        <dbReference type="ARBA" id="ARBA00022989"/>
    </source>
</evidence>
<dbReference type="Gene3D" id="3.30.450.40">
    <property type="match status" value="1"/>
</dbReference>
<dbReference type="PROSITE" id="PS50885">
    <property type="entry name" value="HAMP"/>
    <property type="match status" value="1"/>
</dbReference>
<dbReference type="Pfam" id="PF00672">
    <property type="entry name" value="HAMP"/>
    <property type="match status" value="1"/>
</dbReference>
<dbReference type="InterPro" id="IPR029016">
    <property type="entry name" value="GAF-like_dom_sf"/>
</dbReference>
<feature type="domain" description="Histidine kinase" evidence="12">
    <location>
        <begin position="795"/>
        <end position="1006"/>
    </location>
</feature>
<dbReference type="GO" id="GO:0005524">
    <property type="term" value="F:ATP binding"/>
    <property type="evidence" value="ECO:0007669"/>
    <property type="project" value="UniProtKB-KW"/>
</dbReference>
<evidence type="ECO:0000313" key="16">
    <source>
        <dbReference type="EMBL" id="CAA9402747.1"/>
    </source>
</evidence>
<evidence type="ECO:0000256" key="8">
    <source>
        <dbReference type="ARBA" id="ARBA00022777"/>
    </source>
</evidence>
<dbReference type="SMART" id="SM00086">
    <property type="entry name" value="PAC"/>
    <property type="match status" value="2"/>
</dbReference>
<dbReference type="InterPro" id="IPR036097">
    <property type="entry name" value="HisK_dim/P_sf"/>
</dbReference>
<proteinExistence type="predicted"/>
<organism evidence="16">
    <name type="scientific">uncultured Ramlibacter sp</name>
    <dbReference type="NCBI Taxonomy" id="260755"/>
    <lineage>
        <taxon>Bacteria</taxon>
        <taxon>Pseudomonadati</taxon>
        <taxon>Pseudomonadota</taxon>
        <taxon>Betaproteobacteria</taxon>
        <taxon>Burkholderiales</taxon>
        <taxon>Comamonadaceae</taxon>
        <taxon>Ramlibacter</taxon>
        <taxon>environmental samples</taxon>
    </lineage>
</organism>
<dbReference type="GO" id="GO:0007234">
    <property type="term" value="P:osmosensory signaling via phosphorelay pathway"/>
    <property type="evidence" value="ECO:0007669"/>
    <property type="project" value="TreeGrafter"/>
</dbReference>
<keyword evidence="6" id="KW-0808">Transferase</keyword>
<dbReference type="PRINTS" id="PR00344">
    <property type="entry name" value="BCTRLSENSOR"/>
</dbReference>
<dbReference type="PROSITE" id="PS50109">
    <property type="entry name" value="HIS_KIN"/>
    <property type="match status" value="1"/>
</dbReference>
<dbReference type="CDD" id="cd00130">
    <property type="entry name" value="PAS"/>
    <property type="match status" value="1"/>
</dbReference>
<dbReference type="InterPro" id="IPR013655">
    <property type="entry name" value="PAS_fold_3"/>
</dbReference>
<gene>
    <name evidence="16" type="ORF">AVDCRST_MAG51-990</name>
</gene>
<dbReference type="EC" id="2.7.13.3" evidence="3"/>
<evidence type="ECO:0000256" key="10">
    <source>
        <dbReference type="ARBA" id="ARBA00023136"/>
    </source>
</evidence>
<dbReference type="InterPro" id="IPR000700">
    <property type="entry name" value="PAS-assoc_C"/>
</dbReference>
<dbReference type="Pfam" id="PF08447">
    <property type="entry name" value="PAS_3"/>
    <property type="match status" value="1"/>
</dbReference>
<dbReference type="InterPro" id="IPR003594">
    <property type="entry name" value="HATPase_dom"/>
</dbReference>
<sequence length="1018" mass="110291">MRVRLGLQARLVILVMAAILPITGLSIWLSVRQMEQSTELAQSQLRLAASLVAANQDNAVDSAQQLLAAISAMPELRSGSRARCQRYFESIKNLQPAYSNIGLLAVDGSMICHANGSMGDFGAADRSYFREALNGRRFVMGEAIVGRASRRWTIPFALPVIEEDVVTGVVFAALDLEHAALTLARADLPPGARVAVADRHGRVLMEHPPQPGRPTPRKLTHVEFADAARTMSAGWGEGPDVFGTMRLYAFAPSGLVGEEGFMVRVGLDRSLVTAGARGHLRDALSVLLLTLLAGAAGAWWLGRRFIVSPARSIVDTVRQLEAGRLDARVSLPGAPREQGEFGRIAGAFNLMAESLQLRQKDLEAELGRSQGAYALLDRVVNSMQEGLIAVSATGELLLSNEAASRLLPVGGAWPQPQHRAQWFGLHQADGSRLLQSHELPISRALSGETGQQQVLMRNPQVPDGRLLQCSFQPLQAAGGPAGALLMFTDVTEQQRDIAARKESEQALLDSRQELEAFTRMLQRAAEASHRIAQARTPEKTLQLVVEQARDVLGARAATIRLDPEVAAVAASSGEPLPPDGGPGTLTVPLATPTGERIGVLQLAAGAGGTLTEGEEYVALELAQVAAIAIENARLFAQVWELNTGLEARIAERTAQLAQQQARYRALAEQAPEVVWNVDAEGNATFLSKAWYDLVGGQPEDWLGQGWIRRIHRDDMPSVVQNWERSRETLKPYSGTRRVRARDGRWRTMSYRATPVLDETGRPTSWVGIDSDVTDLKTVEEALRTSNRELEAFSYSVSHDLRAPLSAIGGFSQALAQRLEGQLDERSRHYVARVLAGVDRMAQLIDALLSLSNVVRTPLVHTSVDLSAIARETLDGLRMAAPGRQVEAVVQDGLKASGDARLVRVLFDNLLGNAWKFTTHQAAARIEVGMAPDGEFYVRDNGVGFDMAHAGKLFGPFQRLHSEAEFPGTGIGLATVQRIVARHQGRIRAESRPGEGATFWFTLGAVQVPARKAAADQAA</sequence>
<dbReference type="SUPFAM" id="SSF55785">
    <property type="entry name" value="PYP-like sensor domain (PAS domain)"/>
    <property type="match status" value="2"/>
</dbReference>
<dbReference type="PANTHER" id="PTHR42878">
    <property type="entry name" value="TWO-COMPONENT HISTIDINE KINASE"/>
    <property type="match status" value="1"/>
</dbReference>
<dbReference type="SUPFAM" id="SSF55874">
    <property type="entry name" value="ATPase domain of HSP90 chaperone/DNA topoisomerase II/histidine kinase"/>
    <property type="match status" value="1"/>
</dbReference>
<keyword evidence="4" id="KW-1003">Cell membrane</keyword>
<evidence type="ECO:0000256" key="3">
    <source>
        <dbReference type="ARBA" id="ARBA00012438"/>
    </source>
</evidence>
<dbReference type="InterPro" id="IPR035965">
    <property type="entry name" value="PAS-like_dom_sf"/>
</dbReference>
<dbReference type="EMBL" id="CADCUX010000235">
    <property type="protein sequence ID" value="CAA9402747.1"/>
    <property type="molecule type" value="Genomic_DNA"/>
</dbReference>
<comment type="catalytic activity">
    <reaction evidence="1">
        <text>ATP + protein L-histidine = ADP + protein N-phospho-L-histidine.</text>
        <dbReference type="EC" id="2.7.13.3"/>
    </reaction>
</comment>
<evidence type="ECO:0000259" key="13">
    <source>
        <dbReference type="PROSITE" id="PS50112"/>
    </source>
</evidence>
<evidence type="ECO:0000256" key="1">
    <source>
        <dbReference type="ARBA" id="ARBA00000085"/>
    </source>
</evidence>
<feature type="transmembrane region" description="Helical" evidence="11">
    <location>
        <begin position="12"/>
        <end position="31"/>
    </location>
</feature>